<dbReference type="OrthoDB" id="4397445at2"/>
<feature type="transmembrane region" description="Helical" evidence="1">
    <location>
        <begin position="146"/>
        <end position="170"/>
    </location>
</feature>
<keyword evidence="1" id="KW-1133">Transmembrane helix</keyword>
<evidence type="ECO:0000313" key="4">
    <source>
        <dbReference type="EMBL" id="QDQ99416.1"/>
    </source>
</evidence>
<organism evidence="4 5">
    <name type="scientific">Tomitella fengzijianii</name>
    <dbReference type="NCBI Taxonomy" id="2597660"/>
    <lineage>
        <taxon>Bacteria</taxon>
        <taxon>Bacillati</taxon>
        <taxon>Actinomycetota</taxon>
        <taxon>Actinomycetes</taxon>
        <taxon>Mycobacteriales</taxon>
        <taxon>Tomitella</taxon>
    </lineage>
</organism>
<keyword evidence="1" id="KW-0812">Transmembrane</keyword>
<gene>
    <name evidence="4" type="ORF">FO059_15510</name>
</gene>
<feature type="domain" description="Alpha/beta-hydrolase N-terminal" evidence="3">
    <location>
        <begin position="14"/>
        <end position="221"/>
    </location>
</feature>
<evidence type="ECO:0000256" key="1">
    <source>
        <dbReference type="SAM" id="Phobius"/>
    </source>
</evidence>
<evidence type="ECO:0008006" key="6">
    <source>
        <dbReference type="Google" id="ProtNLM"/>
    </source>
</evidence>
<dbReference type="InterPro" id="IPR027788">
    <property type="entry name" value="Alpha/beta-hydrolase_N_dom"/>
</dbReference>
<dbReference type="Pfam" id="PF15420">
    <property type="entry name" value="Abhydrolase_9_N"/>
    <property type="match status" value="1"/>
</dbReference>
<proteinExistence type="predicted"/>
<evidence type="ECO:0000259" key="3">
    <source>
        <dbReference type="Pfam" id="PF15420"/>
    </source>
</evidence>
<name>A0A516X8M0_9ACTN</name>
<dbReference type="EMBL" id="CP041765">
    <property type="protein sequence ID" value="QDQ99416.1"/>
    <property type="molecule type" value="Genomic_DNA"/>
</dbReference>
<keyword evidence="1" id="KW-0472">Membrane</keyword>
<dbReference type="AlphaFoldDB" id="A0A516X8M0"/>
<dbReference type="KEGG" id="toy:FO059_15510"/>
<dbReference type="Proteomes" id="UP000317344">
    <property type="component" value="Chromosome"/>
</dbReference>
<sequence>MGLVGALLFFWASLTPTLLPRGPLFQGVVSGGSAAIGYGIGILVALFLRWLLEWEPPRLVQRIAWWALPVVAVGGTTSILVWFAHWQSHLRTIMSADALRWWAYPLTLAIAVLVWAAIVVVCRGFRWLSRLLTRLGRGFLPRRVAAVVGVVLAGLLVVTLANGVLANWLMSGLNSSFSAINDENEADNAPPDTPLRSGSAESLVTWDSLGRLGRRFVSDGPTVEQIERFTDRPAVEPIRVYAGLASTDGGVVERAQRVVDELERTGALDREVIAVANTTGSGWINEASSTSLEYMFGGDTAIASMQYSYLPSWLSFIADQSRAQQAGQALFRAIAAEVQSRPEDQRPRLVTFGESLGSFSGESAFSGDLDLAAQTDGALFVGPTSNNELWRRFTAQRDEGSPEWLPIYREGLTVRFVSDAEDLKRPETPWEGTRVVYLQHASDPITWWNPDTLLSEPDWLDEPRGDAVLPSAQWYPIITFLQLSADMAVGTDVPDGFGHTYVADYADAWAAILQPPQWTDDDTRRLRKVLAE</sequence>
<dbReference type="InterPro" id="IPR027787">
    <property type="entry name" value="Alpha/beta-hydrolase_catalytic"/>
</dbReference>
<feature type="domain" description="Alpha/beta-hydrolase catalytic" evidence="2">
    <location>
        <begin position="238"/>
        <end position="526"/>
    </location>
</feature>
<reference evidence="4 5" key="2">
    <citation type="submission" date="2019-07" db="EMBL/GenBank/DDBJ databases">
        <authorList>
            <person name="Huang Y."/>
        </authorList>
    </citation>
    <scope>NUCLEOTIDE SEQUENCE [LARGE SCALE GENOMIC DNA]</scope>
    <source>
        <strain evidence="4 5">HY188</strain>
    </source>
</reference>
<accession>A0A516X8M0</accession>
<protein>
    <recommendedName>
        <fullName evidence="6">Alpha/beta-hydrolase family protein</fullName>
    </recommendedName>
</protein>
<reference evidence="4 5" key="1">
    <citation type="submission" date="2019-07" db="EMBL/GenBank/DDBJ databases">
        <title>Tomitella cavernea sp. nov., an actinomycete isolated from soil.</title>
        <authorList>
            <person name="Cheng J."/>
        </authorList>
    </citation>
    <scope>NUCLEOTIDE SEQUENCE [LARGE SCALE GENOMIC DNA]</scope>
    <source>
        <strain evidence="4 5">HY188</strain>
    </source>
</reference>
<dbReference type="InterPro" id="IPR012037">
    <property type="entry name" value="Alpha/beta-hydrolase_fam"/>
</dbReference>
<keyword evidence="5" id="KW-1185">Reference proteome</keyword>
<feature type="transmembrane region" description="Helical" evidence="1">
    <location>
        <begin position="63"/>
        <end position="83"/>
    </location>
</feature>
<evidence type="ECO:0000259" key="2">
    <source>
        <dbReference type="Pfam" id="PF10081"/>
    </source>
</evidence>
<dbReference type="Pfam" id="PF10081">
    <property type="entry name" value="Abhydrolase_9"/>
    <property type="match status" value="1"/>
</dbReference>
<evidence type="ECO:0000313" key="5">
    <source>
        <dbReference type="Proteomes" id="UP000317344"/>
    </source>
</evidence>
<dbReference type="PIRSF" id="PIRSF007542">
    <property type="entry name" value="UCP007542"/>
    <property type="match status" value="1"/>
</dbReference>
<feature type="transmembrane region" description="Helical" evidence="1">
    <location>
        <begin position="31"/>
        <end position="51"/>
    </location>
</feature>
<feature type="transmembrane region" description="Helical" evidence="1">
    <location>
        <begin position="103"/>
        <end position="125"/>
    </location>
</feature>